<proteinExistence type="predicted"/>
<reference evidence="1 2" key="1">
    <citation type="journal article" date="2016" name="Nat. Commun.">
        <title>Thousands of microbial genomes shed light on interconnected biogeochemical processes in an aquifer system.</title>
        <authorList>
            <person name="Anantharaman K."/>
            <person name="Brown C.T."/>
            <person name="Hug L.A."/>
            <person name="Sharon I."/>
            <person name="Castelle C.J."/>
            <person name="Probst A.J."/>
            <person name="Thomas B.C."/>
            <person name="Singh A."/>
            <person name="Wilkins M.J."/>
            <person name="Karaoz U."/>
            <person name="Brodie E.L."/>
            <person name="Williams K.H."/>
            <person name="Hubbard S.S."/>
            <person name="Banfield J.F."/>
        </authorList>
    </citation>
    <scope>NUCLEOTIDE SEQUENCE [LARGE SCALE GENOMIC DNA]</scope>
</reference>
<evidence type="ECO:0008006" key="3">
    <source>
        <dbReference type="Google" id="ProtNLM"/>
    </source>
</evidence>
<dbReference type="EMBL" id="MHCV01000012">
    <property type="protein sequence ID" value="OGY27777.1"/>
    <property type="molecule type" value="Genomic_DNA"/>
</dbReference>
<gene>
    <name evidence="1" type="ORF">A2864_02240</name>
</gene>
<name>A0A1G1WKM4_9BACT</name>
<protein>
    <recommendedName>
        <fullName evidence="3">DUF5680 domain-containing protein</fullName>
    </recommendedName>
</protein>
<accession>A0A1G1WKM4</accession>
<dbReference type="AlphaFoldDB" id="A0A1G1WKM4"/>
<comment type="caution">
    <text evidence="1">The sequence shown here is derived from an EMBL/GenBank/DDBJ whole genome shotgun (WGS) entry which is preliminary data.</text>
</comment>
<organism evidence="1 2">
    <name type="scientific">Candidatus Woykebacteria bacterium RIFCSPHIGHO2_01_FULL_39_12</name>
    <dbReference type="NCBI Taxonomy" id="1802599"/>
    <lineage>
        <taxon>Bacteria</taxon>
        <taxon>Candidatus Woykeibacteriota</taxon>
    </lineage>
</organism>
<evidence type="ECO:0000313" key="1">
    <source>
        <dbReference type="EMBL" id="OGY27777.1"/>
    </source>
</evidence>
<evidence type="ECO:0000313" key="2">
    <source>
        <dbReference type="Proteomes" id="UP000177900"/>
    </source>
</evidence>
<dbReference type="Proteomes" id="UP000177900">
    <property type="component" value="Unassembled WGS sequence"/>
</dbReference>
<sequence>MRGPVPPNELREYLLLARKETNKQKALSILLLPQTYFLKHSSDPFRYRAILFGGRRAWRSQKVEAIALGDRLVWHGFTHSSILLKRLHGLEEHFFEFREAVLEEHPEARLDQIVKEEFGNWRYRCKGRGFVDDYLGAETFRWGDQLIARGLFSGGLHTRY</sequence>